<dbReference type="OMA" id="AMFQHAP"/>
<reference evidence="1" key="1">
    <citation type="journal article" date="2016" name="Nat. Genet.">
        <title>A high-quality carrot genome assembly provides new insights into carotenoid accumulation and asterid genome evolution.</title>
        <authorList>
            <person name="Iorizzo M."/>
            <person name="Ellison S."/>
            <person name="Senalik D."/>
            <person name="Zeng P."/>
            <person name="Satapoomin P."/>
            <person name="Huang J."/>
            <person name="Bowman M."/>
            <person name="Iovene M."/>
            <person name="Sanseverino W."/>
            <person name="Cavagnaro P."/>
            <person name="Yildiz M."/>
            <person name="Macko-Podgorni A."/>
            <person name="Moranska E."/>
            <person name="Grzebelus E."/>
            <person name="Grzebelus D."/>
            <person name="Ashrafi H."/>
            <person name="Zheng Z."/>
            <person name="Cheng S."/>
            <person name="Spooner D."/>
            <person name="Van Deynze A."/>
            <person name="Simon P."/>
        </authorList>
    </citation>
    <scope>NUCLEOTIDE SEQUENCE</scope>
    <source>
        <tissue evidence="1">Leaf</tissue>
    </source>
</reference>
<dbReference type="InterPro" id="IPR040376">
    <property type="entry name" value="At4g28100-like"/>
</dbReference>
<evidence type="ECO:0000313" key="2">
    <source>
        <dbReference type="Proteomes" id="UP000077755"/>
    </source>
</evidence>
<organism evidence="1 2">
    <name type="scientific">Daucus carota subsp. sativus</name>
    <name type="common">Carrot</name>
    <dbReference type="NCBI Taxonomy" id="79200"/>
    <lineage>
        <taxon>Eukaryota</taxon>
        <taxon>Viridiplantae</taxon>
        <taxon>Streptophyta</taxon>
        <taxon>Embryophyta</taxon>
        <taxon>Tracheophyta</taxon>
        <taxon>Spermatophyta</taxon>
        <taxon>Magnoliopsida</taxon>
        <taxon>eudicotyledons</taxon>
        <taxon>Gunneridae</taxon>
        <taxon>Pentapetalae</taxon>
        <taxon>asterids</taxon>
        <taxon>campanulids</taxon>
        <taxon>Apiales</taxon>
        <taxon>Apiaceae</taxon>
        <taxon>Apioideae</taxon>
        <taxon>Scandiceae</taxon>
        <taxon>Daucinae</taxon>
        <taxon>Daucus</taxon>
        <taxon>Daucus sect. Daucus</taxon>
    </lineage>
</organism>
<protein>
    <submittedName>
        <fullName evidence="1">Uncharacterized protein</fullName>
    </submittedName>
</protein>
<reference evidence="1" key="2">
    <citation type="submission" date="2022-03" db="EMBL/GenBank/DDBJ databases">
        <title>Draft title - Genomic analysis of global carrot germplasm unveils the trajectory of domestication and the origin of high carotenoid orange carrot.</title>
        <authorList>
            <person name="Iorizzo M."/>
            <person name="Ellison S."/>
            <person name="Senalik D."/>
            <person name="Macko-Podgorni A."/>
            <person name="Grzebelus D."/>
            <person name="Bostan H."/>
            <person name="Rolling W."/>
            <person name="Curaba J."/>
            <person name="Simon P."/>
        </authorList>
    </citation>
    <scope>NUCLEOTIDE SEQUENCE</scope>
    <source>
        <tissue evidence="1">Leaf</tissue>
    </source>
</reference>
<dbReference type="InterPro" id="IPR043891">
    <property type="entry name" value="SPARK"/>
</dbReference>
<dbReference type="Proteomes" id="UP000077755">
    <property type="component" value="Chromosome 4"/>
</dbReference>
<sequence length="320" mass="35001">MTPPLYLILSLFLLTILPILHSLPAIPDPTTQPLQPFLPSSSPPLTIPANPEQSDLTACPLHLSDDLFRGIQSACTGKHNKHYKSRCCPALAAWLYSAYSTVALANAGRSLQTMSYGDLPQLPDDSETCVDALHKGLKTKGIELVKVNETCDVVYCYCGIRLHPLTCPSAFSVDGKSGKLVGDHSVHRLEKNCLRHGVNGCSNCLHSLSLLNEERTRNTTASEDRTSKMKNKDCDLMGLTWLLAKNRSAYMHTVSAVFGAIMKTTDGRNPQSCTLSSDGMPLAVDSTELNSQSSASHLHYQFYLYIITMISLLYNSLVAL</sequence>
<name>A0A165A7Y5_DAUCS</name>
<dbReference type="PANTHER" id="PTHR34056">
    <property type="entry name" value="GPI-ANCHORED PROTEIN"/>
    <property type="match status" value="1"/>
</dbReference>
<dbReference type="AlphaFoldDB" id="A0A165A7Y5"/>
<dbReference type="Gramene" id="KZM97067">
    <property type="protein sequence ID" value="KZM97067"/>
    <property type="gene ID" value="DCAR_015571"/>
</dbReference>
<dbReference type="Pfam" id="PF19160">
    <property type="entry name" value="SPARK"/>
    <property type="match status" value="1"/>
</dbReference>
<evidence type="ECO:0000313" key="1">
    <source>
        <dbReference type="EMBL" id="WOG95838.1"/>
    </source>
</evidence>
<dbReference type="OrthoDB" id="764087at2759"/>
<dbReference type="KEGG" id="dcr:108216000"/>
<dbReference type="EMBL" id="CP093346">
    <property type="protein sequence ID" value="WOG95838.1"/>
    <property type="molecule type" value="Genomic_DNA"/>
</dbReference>
<gene>
    <name evidence="1" type="ORF">DCAR_0415167</name>
</gene>
<keyword evidence="2" id="KW-1185">Reference proteome</keyword>
<proteinExistence type="predicted"/>
<dbReference type="PANTHER" id="PTHR34056:SF1">
    <property type="entry name" value="GPI-ANCHORED PROTEIN"/>
    <property type="match status" value="1"/>
</dbReference>
<accession>A0A165A7Y5</accession>